<dbReference type="PROSITE" id="PS50157">
    <property type="entry name" value="ZINC_FINGER_C2H2_2"/>
    <property type="match status" value="6"/>
</dbReference>
<proteinExistence type="inferred from homology"/>
<feature type="domain" description="C2H2-type" evidence="13">
    <location>
        <begin position="303"/>
        <end position="330"/>
    </location>
</feature>
<dbReference type="PANTHER" id="PTHR16515">
    <property type="entry name" value="PR DOMAIN ZINC FINGER PROTEIN"/>
    <property type="match status" value="1"/>
</dbReference>
<keyword evidence="9" id="KW-0804">Transcription</keyword>
<dbReference type="SMART" id="SM00355">
    <property type="entry name" value="ZnF_C2H2"/>
    <property type="match status" value="6"/>
</dbReference>
<feature type="compositionally biased region" description="Basic and acidic residues" evidence="12">
    <location>
        <begin position="137"/>
        <end position="150"/>
    </location>
</feature>
<dbReference type="Gene3D" id="3.30.160.60">
    <property type="entry name" value="Classic Zinc Finger"/>
    <property type="match status" value="6"/>
</dbReference>
<feature type="domain" description="C2H2-type" evidence="13">
    <location>
        <begin position="247"/>
        <end position="274"/>
    </location>
</feature>
<name>A0A6A4RPN5_SCOMX</name>
<evidence type="ECO:0000256" key="11">
    <source>
        <dbReference type="PROSITE-ProRule" id="PRU00042"/>
    </source>
</evidence>
<feature type="compositionally biased region" description="Polar residues" evidence="12">
    <location>
        <begin position="173"/>
        <end position="185"/>
    </location>
</feature>
<keyword evidence="6" id="KW-0862">Zinc</keyword>
<evidence type="ECO:0000256" key="2">
    <source>
        <dbReference type="ARBA" id="ARBA00006991"/>
    </source>
</evidence>
<dbReference type="SUPFAM" id="SSF57667">
    <property type="entry name" value="beta-beta-alpha zinc fingers"/>
    <property type="match status" value="3"/>
</dbReference>
<evidence type="ECO:0000256" key="3">
    <source>
        <dbReference type="ARBA" id="ARBA00022723"/>
    </source>
</evidence>
<dbReference type="FunFam" id="3.30.160.60:FF:002343">
    <property type="entry name" value="Zinc finger protein 33A"/>
    <property type="match status" value="1"/>
</dbReference>
<accession>A0A6A4RPN5</accession>
<dbReference type="InterPro" id="IPR036236">
    <property type="entry name" value="Znf_C2H2_sf"/>
</dbReference>
<evidence type="ECO:0000256" key="6">
    <source>
        <dbReference type="ARBA" id="ARBA00022833"/>
    </source>
</evidence>
<dbReference type="FunFam" id="3.30.160.60:FF:000322">
    <property type="entry name" value="GDNF-inducible zinc finger protein 1"/>
    <property type="match status" value="1"/>
</dbReference>
<dbReference type="Proteomes" id="UP000438429">
    <property type="component" value="Unassembled WGS sequence"/>
</dbReference>
<keyword evidence="10" id="KW-0539">Nucleus</keyword>
<evidence type="ECO:0000313" key="15">
    <source>
        <dbReference type="Proteomes" id="UP000438429"/>
    </source>
</evidence>
<evidence type="ECO:0000256" key="5">
    <source>
        <dbReference type="ARBA" id="ARBA00022771"/>
    </source>
</evidence>
<dbReference type="FunFam" id="3.30.160.60:FF:001370">
    <property type="entry name" value="Zinc finger protein"/>
    <property type="match status" value="1"/>
</dbReference>
<keyword evidence="7" id="KW-0805">Transcription regulation</keyword>
<keyword evidence="3" id="KW-0479">Metal-binding</keyword>
<comment type="subcellular location">
    <subcellularLocation>
        <location evidence="1">Nucleus</location>
    </subcellularLocation>
</comment>
<protein>
    <recommendedName>
        <fullName evidence="13">C2H2-type domain-containing protein</fullName>
    </recommendedName>
</protein>
<evidence type="ECO:0000256" key="8">
    <source>
        <dbReference type="ARBA" id="ARBA00023125"/>
    </source>
</evidence>
<dbReference type="Pfam" id="PF00096">
    <property type="entry name" value="zf-C2H2"/>
    <property type="match status" value="6"/>
</dbReference>
<dbReference type="GO" id="GO:0003690">
    <property type="term" value="F:double-stranded DNA binding"/>
    <property type="evidence" value="ECO:0007669"/>
    <property type="project" value="UniProtKB-ARBA"/>
</dbReference>
<dbReference type="InterPro" id="IPR050331">
    <property type="entry name" value="Zinc_finger"/>
</dbReference>
<dbReference type="FunFam" id="3.30.160.60:FF:001480">
    <property type="entry name" value="Si:cabz01071911.3"/>
    <property type="match status" value="1"/>
</dbReference>
<feature type="region of interest" description="Disordered" evidence="12">
    <location>
        <begin position="133"/>
        <end position="192"/>
    </location>
</feature>
<dbReference type="PANTHER" id="PTHR16515:SF49">
    <property type="entry name" value="GASTRULA ZINC FINGER PROTEIN XLCGF49.1-LIKE-RELATED"/>
    <property type="match status" value="1"/>
</dbReference>
<evidence type="ECO:0000313" key="14">
    <source>
        <dbReference type="EMBL" id="KAF0023893.1"/>
    </source>
</evidence>
<dbReference type="EMBL" id="VEVO01000022">
    <property type="protein sequence ID" value="KAF0023893.1"/>
    <property type="molecule type" value="Genomic_DNA"/>
</dbReference>
<keyword evidence="8" id="KW-0238">DNA-binding</keyword>
<evidence type="ECO:0000259" key="13">
    <source>
        <dbReference type="PROSITE" id="PS50157"/>
    </source>
</evidence>
<keyword evidence="4" id="KW-0677">Repeat</keyword>
<feature type="domain" description="C2H2-type" evidence="13">
    <location>
        <begin position="275"/>
        <end position="302"/>
    </location>
</feature>
<evidence type="ECO:0000256" key="10">
    <source>
        <dbReference type="ARBA" id="ARBA00023242"/>
    </source>
</evidence>
<dbReference type="AlphaFoldDB" id="A0A6A4RPN5"/>
<dbReference type="FunFam" id="3.30.160.60:FF:000450">
    <property type="entry name" value="PR domain zinc finger protein 14"/>
    <property type="match status" value="1"/>
</dbReference>
<evidence type="ECO:0000256" key="7">
    <source>
        <dbReference type="ARBA" id="ARBA00023015"/>
    </source>
</evidence>
<sequence>MSSLQHLRGFISERLTAAAEEIFGVFEKTIVEFEEEVARQRKLLDLVCKPQIRLHQIELPQQPVCEQEEEEEEEEEEVLADRQLCNQKTTSSLDQEEPEPLQIKVEQEEICTNQEEEQLVLKQETDAFMLTPDFEEGDHREPGPDCDHQLLSHNSPVAEGQDQEGSEHGASGSARNESNFDSNTHSSEKSFKCDTCGKEFDRKCRLHLHMKVHTGEKPYACKTCGKRLKTCEGLLIHMRTHTGEEPFSCQVCGKRLRSRKGLLIHLRTHTGETPYLCSTCGNRFTDKSTLNRHMKGHTGEKPFPCETCARCFVSRALLKIHIRSHTGERPYSCGTCEKRFSQSSDLRRHVKTHARKSPKKNTTGLSDLQISQLMTATTSCSTSTVLS</sequence>
<dbReference type="GO" id="GO:0005634">
    <property type="term" value="C:nucleus"/>
    <property type="evidence" value="ECO:0007669"/>
    <property type="project" value="UniProtKB-SubCell"/>
</dbReference>
<dbReference type="FunFam" id="3.30.160.60:FF:001465">
    <property type="entry name" value="Zinc finger protein 560"/>
    <property type="match status" value="1"/>
</dbReference>
<evidence type="ECO:0000256" key="12">
    <source>
        <dbReference type="SAM" id="MobiDB-lite"/>
    </source>
</evidence>
<dbReference type="GO" id="GO:0000122">
    <property type="term" value="P:negative regulation of transcription by RNA polymerase II"/>
    <property type="evidence" value="ECO:0007669"/>
    <property type="project" value="UniProtKB-ARBA"/>
</dbReference>
<feature type="domain" description="C2H2-type" evidence="13">
    <location>
        <begin position="191"/>
        <end position="218"/>
    </location>
</feature>
<dbReference type="GO" id="GO:0008270">
    <property type="term" value="F:zinc ion binding"/>
    <property type="evidence" value="ECO:0007669"/>
    <property type="project" value="UniProtKB-KW"/>
</dbReference>
<reference evidence="14 15" key="1">
    <citation type="submission" date="2019-06" db="EMBL/GenBank/DDBJ databases">
        <title>Draft genomes of female and male turbot (Scophthalmus maximus).</title>
        <authorList>
            <person name="Xu H."/>
            <person name="Xu X.-W."/>
            <person name="Shao C."/>
            <person name="Chen S."/>
        </authorList>
    </citation>
    <scope>NUCLEOTIDE SEQUENCE [LARGE SCALE GENOMIC DNA]</scope>
    <source>
        <strain evidence="14">Ysfricsl-2016a</strain>
        <tissue evidence="14">Blood</tissue>
    </source>
</reference>
<organism evidence="14 15">
    <name type="scientific">Scophthalmus maximus</name>
    <name type="common">Turbot</name>
    <name type="synonym">Psetta maxima</name>
    <dbReference type="NCBI Taxonomy" id="52904"/>
    <lineage>
        <taxon>Eukaryota</taxon>
        <taxon>Metazoa</taxon>
        <taxon>Chordata</taxon>
        <taxon>Craniata</taxon>
        <taxon>Vertebrata</taxon>
        <taxon>Euteleostomi</taxon>
        <taxon>Actinopterygii</taxon>
        <taxon>Neopterygii</taxon>
        <taxon>Teleostei</taxon>
        <taxon>Neoteleostei</taxon>
        <taxon>Acanthomorphata</taxon>
        <taxon>Carangaria</taxon>
        <taxon>Pleuronectiformes</taxon>
        <taxon>Pleuronectoidei</taxon>
        <taxon>Scophthalmidae</taxon>
        <taxon>Scophthalmus</taxon>
    </lineage>
</organism>
<evidence type="ECO:0000256" key="1">
    <source>
        <dbReference type="ARBA" id="ARBA00004123"/>
    </source>
</evidence>
<evidence type="ECO:0000256" key="4">
    <source>
        <dbReference type="ARBA" id="ARBA00022737"/>
    </source>
</evidence>
<keyword evidence="5 11" id="KW-0863">Zinc-finger</keyword>
<comment type="similarity">
    <text evidence="2">Belongs to the krueppel C2H2-type zinc-finger protein family.</text>
</comment>
<dbReference type="PROSITE" id="PS00028">
    <property type="entry name" value="ZINC_FINGER_C2H2_1"/>
    <property type="match status" value="6"/>
</dbReference>
<evidence type="ECO:0000256" key="9">
    <source>
        <dbReference type="ARBA" id="ARBA00023163"/>
    </source>
</evidence>
<comment type="caution">
    <text evidence="14">The sequence shown here is derived from an EMBL/GenBank/DDBJ whole genome shotgun (WGS) entry which is preliminary data.</text>
</comment>
<dbReference type="InterPro" id="IPR013087">
    <property type="entry name" value="Znf_C2H2_type"/>
</dbReference>
<feature type="domain" description="C2H2-type" evidence="13">
    <location>
        <begin position="331"/>
        <end position="358"/>
    </location>
</feature>
<feature type="domain" description="C2H2-type" evidence="13">
    <location>
        <begin position="219"/>
        <end position="246"/>
    </location>
</feature>
<gene>
    <name evidence="14" type="ORF">F2P81_024523</name>
</gene>